<organism evidence="1 2">
    <name type="scientific">Aeromonas phage phiAS5</name>
    <dbReference type="NCBI Taxonomy" id="879630"/>
    <lineage>
        <taxon>Viruses</taxon>
        <taxon>Duplodnaviria</taxon>
        <taxon>Heunggongvirae</taxon>
        <taxon>Uroviricota</taxon>
        <taxon>Caudoviricetes</taxon>
        <taxon>Pantevenvirales</taxon>
        <taxon>Straboviridae</taxon>
        <taxon>Chrysonvirus</taxon>
        <taxon>Chrysonvirus as5</taxon>
    </lineage>
</organism>
<evidence type="ECO:0000313" key="2">
    <source>
        <dbReference type="Proteomes" id="UP000002236"/>
    </source>
</evidence>
<dbReference type="GeneID" id="9861619"/>
<dbReference type="KEGG" id="vg:9861619"/>
<reference evidence="1 2" key="1">
    <citation type="journal article" date="2012" name="Vet. Microbiol.">
        <title>Complete genome sequence and characterization of a broad-host range T4-like bacteriophage phiAS5 infecting Aeromonas salmonicida subsp. salmonicida.</title>
        <authorList>
            <person name="Kim J.H."/>
            <person name="Son J.S."/>
            <person name="Choi Y.J."/>
            <person name="Choresca C.H.Jr."/>
            <person name="Shin S.P."/>
            <person name="Han J.E."/>
            <person name="Jun J.W."/>
            <person name="Park S.C."/>
        </authorList>
    </citation>
    <scope>NUCLEOTIDE SEQUENCE [LARGE SCALE GENOMIC DNA]</scope>
</reference>
<name>E1A2V9_9CAUD</name>
<dbReference type="RefSeq" id="YP_003969501.1">
    <property type="nucleotide sequence ID" value="NC_014636.1"/>
</dbReference>
<accession>E1A2V9</accession>
<dbReference type="EMBL" id="HM452126">
    <property type="protein sequence ID" value="ADM80055.1"/>
    <property type="molecule type" value="Genomic_DNA"/>
</dbReference>
<dbReference type="Proteomes" id="UP000002236">
    <property type="component" value="Segment"/>
</dbReference>
<protein>
    <submittedName>
        <fullName evidence="1">Uncharacterized protein</fullName>
    </submittedName>
</protein>
<evidence type="ECO:0000313" key="1">
    <source>
        <dbReference type="EMBL" id="ADM80055.1"/>
    </source>
</evidence>
<sequence>MTSGELKAALKSYLKENLDISVSTNKGQIVVEITIEDEIIASSSEYICDILNEKDNW</sequence>
<proteinExistence type="predicted"/>
<keyword evidence="2" id="KW-1185">Reference proteome</keyword>
<gene>
    <name evidence="1" type="ORF">phiAS5_ORF0212</name>
</gene>